<evidence type="ECO:0000256" key="1">
    <source>
        <dbReference type="ARBA" id="ARBA00004412"/>
    </source>
</evidence>
<evidence type="ECO:0000256" key="3">
    <source>
        <dbReference type="ARBA" id="ARBA00022525"/>
    </source>
</evidence>
<keyword evidence="5" id="KW-0967">Endosome</keyword>
<evidence type="ECO:0000256" key="2">
    <source>
        <dbReference type="ARBA" id="ARBA00004613"/>
    </source>
</evidence>
<evidence type="ECO:0000256" key="7">
    <source>
        <dbReference type="ARBA" id="ARBA00042130"/>
    </source>
</evidence>
<reference evidence="11" key="1">
    <citation type="submission" date="2025-08" db="UniProtKB">
        <authorList>
            <consortium name="RefSeq"/>
        </authorList>
    </citation>
    <scope>IDENTIFICATION</scope>
    <source>
        <tissue evidence="11">Testes</tissue>
    </source>
</reference>
<evidence type="ECO:0000256" key="6">
    <source>
        <dbReference type="ARBA" id="ARBA00039189"/>
    </source>
</evidence>
<gene>
    <name evidence="11" type="primary">LOC102809328</name>
</gene>
<protein>
    <recommendedName>
        <fullName evidence="6">Glutamine amidotransferase-like class 1 domain-containing protein 1</fullName>
    </recommendedName>
    <alternativeName>
        <fullName evidence="8">Ferry endosomal RAB5 effector complex subunit 5</fullName>
    </alternativeName>
    <alternativeName>
        <fullName evidence="7">Parkinson disease 7 domain-containing protein 1</fullName>
    </alternativeName>
</protein>
<organism evidence="10 11">
    <name type="scientific">Saccoglossus kowalevskii</name>
    <name type="common">Acorn worm</name>
    <dbReference type="NCBI Taxonomy" id="10224"/>
    <lineage>
        <taxon>Eukaryota</taxon>
        <taxon>Metazoa</taxon>
        <taxon>Hemichordata</taxon>
        <taxon>Enteropneusta</taxon>
        <taxon>Harrimaniidae</taxon>
        <taxon>Saccoglossus</taxon>
    </lineage>
</organism>
<dbReference type="InterPro" id="IPR029062">
    <property type="entry name" value="Class_I_gatase-like"/>
</dbReference>
<proteinExistence type="predicted"/>
<evidence type="ECO:0000313" key="11">
    <source>
        <dbReference type="RefSeq" id="XP_006813689.1"/>
    </source>
</evidence>
<evidence type="ECO:0000256" key="4">
    <source>
        <dbReference type="ARBA" id="ARBA00022729"/>
    </source>
</evidence>
<evidence type="ECO:0000313" key="10">
    <source>
        <dbReference type="Proteomes" id="UP000694865"/>
    </source>
</evidence>
<accession>A0ABM0M0Z8</accession>
<sequence>MTWLFCQPAQDAVQTLYEASRFAALLIPSCPGAIHDLAKNKDLAQLLNNFIDEKKPICAVGFGVGALCPAKKDDTQLWSFSSYCITAPSVYELAKGSELATMPIILEDFIKDSGANYTATEPEGVHVVVDRHLITGQNDQSTLTAVQNLILLCNAR</sequence>
<evidence type="ECO:0000256" key="5">
    <source>
        <dbReference type="ARBA" id="ARBA00022753"/>
    </source>
</evidence>
<keyword evidence="3" id="KW-0964">Secreted</keyword>
<dbReference type="PANTHER" id="PTHR48094">
    <property type="entry name" value="PROTEIN/NUCLEIC ACID DEGLYCASE DJ-1-RELATED"/>
    <property type="match status" value="1"/>
</dbReference>
<keyword evidence="4" id="KW-0732">Signal</keyword>
<name>A0ABM0M0Z8_SACKO</name>
<dbReference type="SUPFAM" id="SSF52317">
    <property type="entry name" value="Class I glutamine amidotransferase-like"/>
    <property type="match status" value="1"/>
</dbReference>
<evidence type="ECO:0000256" key="9">
    <source>
        <dbReference type="ARBA" id="ARBA00045408"/>
    </source>
</evidence>
<dbReference type="Proteomes" id="UP000694865">
    <property type="component" value="Unplaced"/>
</dbReference>
<keyword evidence="10" id="KW-1185">Reference proteome</keyword>
<dbReference type="Gene3D" id="3.40.50.880">
    <property type="match status" value="1"/>
</dbReference>
<dbReference type="PANTHER" id="PTHR48094:SF18">
    <property type="entry name" value="GLUTAMINE AMIDOTRANSFERASE-LIKE CLASS 1 DOMAIN-CONTAINING PROTEIN 1"/>
    <property type="match status" value="1"/>
</dbReference>
<dbReference type="GeneID" id="102809328"/>
<comment type="subcellular location">
    <subcellularLocation>
        <location evidence="1">Early endosome</location>
    </subcellularLocation>
    <subcellularLocation>
        <location evidence="2">Secreted</location>
    </subcellularLocation>
</comment>
<dbReference type="InterPro" id="IPR050325">
    <property type="entry name" value="Prot/Nucl_acid_deglycase"/>
</dbReference>
<dbReference type="RefSeq" id="XP_006813689.1">
    <property type="nucleotide sequence ID" value="XM_006813626.1"/>
</dbReference>
<comment type="function">
    <text evidence="9">Component of the FERRY complex (Five-subunit Endosomal Rab5 and RNA/ribosome intermediary). The FERRY complex directly interacts with mRNAs and RAB5A, and functions as a RAB5A effector involved in the localization and the distribution of specific mRNAs most likely by mediating their endosomal transport. The complex recruits mRNAs and ribosomes to early endosomes through direct mRNA-interaction.</text>
</comment>
<evidence type="ECO:0000256" key="8">
    <source>
        <dbReference type="ARBA" id="ARBA00044823"/>
    </source>
</evidence>